<dbReference type="AlphaFoldDB" id="A0A1I1H8J1"/>
<dbReference type="SUPFAM" id="SSF116734">
    <property type="entry name" value="DNA methylase specificity domain"/>
    <property type="match status" value="2"/>
</dbReference>
<evidence type="ECO:0000313" key="6">
    <source>
        <dbReference type="Proteomes" id="UP000199263"/>
    </source>
</evidence>
<dbReference type="Pfam" id="PF01420">
    <property type="entry name" value="Methylase_S"/>
    <property type="match status" value="2"/>
</dbReference>
<name>A0A1I1H8J1_9CLOT</name>
<evidence type="ECO:0000313" key="5">
    <source>
        <dbReference type="EMBL" id="SFC20469.1"/>
    </source>
</evidence>
<dbReference type="Gene3D" id="1.10.287.1120">
    <property type="entry name" value="Bipartite methylase S protein"/>
    <property type="match status" value="1"/>
</dbReference>
<dbReference type="InterPro" id="IPR000055">
    <property type="entry name" value="Restrct_endonuc_typeI_TRD"/>
</dbReference>
<dbReference type="GO" id="GO:0009307">
    <property type="term" value="P:DNA restriction-modification system"/>
    <property type="evidence" value="ECO:0007669"/>
    <property type="project" value="UniProtKB-KW"/>
</dbReference>
<sequence>MDKNKVNVPKIRFPGFTDSWEQRKLNEFIETSNEKNSDDVYNKDDVLSVSGNFGIVNQIEFQGRSFAGASVSNYGVVNTGSIVYTKSPLKRNPFGIIKTNKGKSGIVSTLYAVYKPKENTNPNFVQCYFELDYRLNNYLKPLVNKGAKNDMKVSDDNALLGLVIFPSYEEQTKISVFLETLDNLITLHQRKLEHLKDKKKGLFQKMFPKEGEIFPEVRFPGFTDPWEQRKVMDTAPLQRGFDLPKGEMKVGPYPVIMSNGINGYHSEYKVKGPGVITGRSGTIGNLHYTECNYWPHNTALWVTDFKCNYPRYIYYMYQRLNLNRFGTGSGVPTLNRNDVHSEVISLPNREEQIQIAEFFTNLDNLITLHKRKLEHLQQQKKGLLQQMFI</sequence>
<evidence type="ECO:0000256" key="3">
    <source>
        <dbReference type="ARBA" id="ARBA00023125"/>
    </source>
</evidence>
<keyword evidence="3" id="KW-0238">DNA-binding</keyword>
<dbReference type="GO" id="GO:0003677">
    <property type="term" value="F:DNA binding"/>
    <property type="evidence" value="ECO:0007669"/>
    <property type="project" value="UniProtKB-KW"/>
</dbReference>
<proteinExistence type="inferred from homology"/>
<evidence type="ECO:0000256" key="2">
    <source>
        <dbReference type="ARBA" id="ARBA00022747"/>
    </source>
</evidence>
<reference evidence="5 6" key="1">
    <citation type="submission" date="2016-10" db="EMBL/GenBank/DDBJ databases">
        <authorList>
            <person name="de Groot N.N."/>
        </authorList>
    </citation>
    <scope>NUCLEOTIDE SEQUENCE [LARGE SCALE GENOMIC DNA]</scope>
    <source>
        <strain evidence="5 6">DSM 12992</strain>
    </source>
</reference>
<dbReference type="PANTHER" id="PTHR30408:SF12">
    <property type="entry name" value="TYPE I RESTRICTION ENZYME MJAVIII SPECIFICITY SUBUNIT"/>
    <property type="match status" value="1"/>
</dbReference>
<dbReference type="Proteomes" id="UP000199263">
    <property type="component" value="Unassembled WGS sequence"/>
</dbReference>
<dbReference type="RefSeq" id="WP_175559915.1">
    <property type="nucleotide sequence ID" value="NZ_FOMG01000001.1"/>
</dbReference>
<organism evidence="5 6">
    <name type="scientific">Clostridium uliginosum</name>
    <dbReference type="NCBI Taxonomy" id="119641"/>
    <lineage>
        <taxon>Bacteria</taxon>
        <taxon>Bacillati</taxon>
        <taxon>Bacillota</taxon>
        <taxon>Clostridia</taxon>
        <taxon>Eubacteriales</taxon>
        <taxon>Clostridiaceae</taxon>
        <taxon>Clostridium</taxon>
    </lineage>
</organism>
<dbReference type="EMBL" id="FOMG01000001">
    <property type="protein sequence ID" value="SFC20469.1"/>
    <property type="molecule type" value="Genomic_DNA"/>
</dbReference>
<feature type="domain" description="Type I restriction modification DNA specificity" evidence="4">
    <location>
        <begin position="225"/>
        <end position="377"/>
    </location>
</feature>
<evidence type="ECO:0000259" key="4">
    <source>
        <dbReference type="Pfam" id="PF01420"/>
    </source>
</evidence>
<dbReference type="InterPro" id="IPR044946">
    <property type="entry name" value="Restrct_endonuc_typeI_TRD_sf"/>
</dbReference>
<dbReference type="InterPro" id="IPR052021">
    <property type="entry name" value="Type-I_RS_S_subunit"/>
</dbReference>
<keyword evidence="2" id="KW-0680">Restriction system</keyword>
<dbReference type="STRING" id="119641.SAMN05421842_101226"/>
<dbReference type="Gene3D" id="3.90.220.20">
    <property type="entry name" value="DNA methylase specificity domains"/>
    <property type="match status" value="2"/>
</dbReference>
<keyword evidence="6" id="KW-1185">Reference proteome</keyword>
<dbReference type="CDD" id="cd17267">
    <property type="entry name" value="RMtype1_S_EcoAO83I-TRD1-CR1_like"/>
    <property type="match status" value="1"/>
</dbReference>
<gene>
    <name evidence="5" type="ORF">SAMN05421842_101226</name>
</gene>
<evidence type="ECO:0000256" key="1">
    <source>
        <dbReference type="ARBA" id="ARBA00010923"/>
    </source>
</evidence>
<protein>
    <submittedName>
        <fullName evidence="5">Type I restriction enzyme, S subunit</fullName>
    </submittedName>
</protein>
<accession>A0A1I1H8J1</accession>
<feature type="domain" description="Type I restriction modification DNA specificity" evidence="4">
    <location>
        <begin position="19"/>
        <end position="196"/>
    </location>
</feature>
<comment type="similarity">
    <text evidence="1">Belongs to the type-I restriction system S methylase family.</text>
</comment>
<dbReference type="PANTHER" id="PTHR30408">
    <property type="entry name" value="TYPE-1 RESTRICTION ENZYME ECOKI SPECIFICITY PROTEIN"/>
    <property type="match status" value="1"/>
</dbReference>